<evidence type="ECO:0000313" key="5">
    <source>
        <dbReference type="EMBL" id="MFD4216295.1"/>
    </source>
</evidence>
<dbReference type="SMART" id="SM00342">
    <property type="entry name" value="HTH_ARAC"/>
    <property type="match status" value="1"/>
</dbReference>
<organism evidence="5 6">
    <name type="scientific">Streptomyces sindenensis</name>
    <dbReference type="NCBI Taxonomy" id="67363"/>
    <lineage>
        <taxon>Bacteria</taxon>
        <taxon>Bacillati</taxon>
        <taxon>Actinomycetota</taxon>
        <taxon>Actinomycetes</taxon>
        <taxon>Kitasatosporales</taxon>
        <taxon>Streptomycetaceae</taxon>
        <taxon>Streptomyces</taxon>
    </lineage>
</organism>
<dbReference type="PANTHER" id="PTHR46796">
    <property type="entry name" value="HTH-TYPE TRANSCRIPTIONAL ACTIVATOR RHAS-RELATED"/>
    <property type="match status" value="1"/>
</dbReference>
<proteinExistence type="predicted"/>
<dbReference type="Proteomes" id="UP001598251">
    <property type="component" value="Unassembled WGS sequence"/>
</dbReference>
<dbReference type="EMBL" id="JBHXOF010000019">
    <property type="protein sequence ID" value="MFD4216295.1"/>
    <property type="molecule type" value="Genomic_DNA"/>
</dbReference>
<sequence length="290" mass="30664">MFTGVPEGVLIQYVPGSRVGQWLACLTAEGGPGAWVRAGESLIQDQMPDDPALVVHAVERDLDASVGDEPTPGRADRHCGLARVLRTLPGQLAAGQACLGEAARVAGLSETRLTHLFRSQLGLPFRPYVLRRRLQRATELVAADGSLTEAAHGAGFANMPPTSQQRCPAMPAEQCGHGFRGSLDALSVGRDPEAFQAARTRPAEEAACVRGRLPALHMRDLADLDRRTGVSPWAWVTGAVSQLALLAPNRVPPMCWVSGFGTAHRSSMSTVGVPWVCAMPLGSGAAWAAP</sequence>
<evidence type="ECO:0000256" key="2">
    <source>
        <dbReference type="ARBA" id="ARBA00023125"/>
    </source>
</evidence>
<protein>
    <submittedName>
        <fullName evidence="5">Helix-turn-helix domain-containing protein</fullName>
    </submittedName>
</protein>
<evidence type="ECO:0000256" key="3">
    <source>
        <dbReference type="ARBA" id="ARBA00023163"/>
    </source>
</evidence>
<dbReference type="InterPro" id="IPR050204">
    <property type="entry name" value="AraC_XylS_family_regulators"/>
</dbReference>
<keyword evidence="6" id="KW-1185">Reference proteome</keyword>
<dbReference type="RefSeq" id="WP_382827098.1">
    <property type="nucleotide sequence ID" value="NZ_JBHXLY010000015.1"/>
</dbReference>
<dbReference type="Gene3D" id="1.10.10.60">
    <property type="entry name" value="Homeodomain-like"/>
    <property type="match status" value="1"/>
</dbReference>
<reference evidence="5 6" key="1">
    <citation type="submission" date="2024-09" db="EMBL/GenBank/DDBJ databases">
        <title>The Natural Products Discovery Center: Release of the First 8490 Sequenced Strains for Exploring Actinobacteria Biosynthetic Diversity.</title>
        <authorList>
            <person name="Kalkreuter E."/>
            <person name="Kautsar S.A."/>
            <person name="Yang D."/>
            <person name="Bader C.D."/>
            <person name="Teijaro C.N."/>
            <person name="Fluegel L."/>
            <person name="Davis C.M."/>
            <person name="Simpson J.R."/>
            <person name="Lauterbach L."/>
            <person name="Steele A.D."/>
            <person name="Gui C."/>
            <person name="Meng S."/>
            <person name="Li G."/>
            <person name="Viehrig K."/>
            <person name="Ye F."/>
            <person name="Su P."/>
            <person name="Kiefer A.F."/>
            <person name="Nichols A."/>
            <person name="Cepeda A.J."/>
            <person name="Yan W."/>
            <person name="Fan B."/>
            <person name="Jiang Y."/>
            <person name="Adhikari A."/>
            <person name="Zheng C.-J."/>
            <person name="Schuster L."/>
            <person name="Cowan T.M."/>
            <person name="Smanski M.J."/>
            <person name="Chevrette M.G."/>
            <person name="De Carvalho L.P.S."/>
            <person name="Shen B."/>
        </authorList>
    </citation>
    <scope>NUCLEOTIDE SEQUENCE [LARGE SCALE GENOMIC DNA]</scope>
    <source>
        <strain evidence="5 6">NPDC058546</strain>
    </source>
</reference>
<keyword evidence="1" id="KW-0805">Transcription regulation</keyword>
<name>A0ABW6EPJ4_9ACTN</name>
<dbReference type="InterPro" id="IPR018060">
    <property type="entry name" value="HTH_AraC"/>
</dbReference>
<feature type="domain" description="HTH araC/xylS-type" evidence="4">
    <location>
        <begin position="82"/>
        <end position="158"/>
    </location>
</feature>
<dbReference type="Pfam" id="PF12833">
    <property type="entry name" value="HTH_18"/>
    <property type="match status" value="1"/>
</dbReference>
<gene>
    <name evidence="5" type="ORF">ACFWSS_25850</name>
</gene>
<accession>A0ABW6EPJ4</accession>
<evidence type="ECO:0000256" key="1">
    <source>
        <dbReference type="ARBA" id="ARBA00023015"/>
    </source>
</evidence>
<evidence type="ECO:0000313" key="6">
    <source>
        <dbReference type="Proteomes" id="UP001598251"/>
    </source>
</evidence>
<evidence type="ECO:0000259" key="4">
    <source>
        <dbReference type="PROSITE" id="PS01124"/>
    </source>
</evidence>
<comment type="caution">
    <text evidence="5">The sequence shown here is derived from an EMBL/GenBank/DDBJ whole genome shotgun (WGS) entry which is preliminary data.</text>
</comment>
<keyword evidence="3" id="KW-0804">Transcription</keyword>
<dbReference type="PROSITE" id="PS01124">
    <property type="entry name" value="HTH_ARAC_FAMILY_2"/>
    <property type="match status" value="1"/>
</dbReference>
<keyword evidence="2" id="KW-0238">DNA-binding</keyword>